<accession>A0ABW3UTL9</accession>
<reference evidence="3" key="1">
    <citation type="journal article" date="2019" name="Int. J. Syst. Evol. Microbiol.">
        <title>The Global Catalogue of Microorganisms (GCM) 10K type strain sequencing project: providing services to taxonomists for standard genome sequencing and annotation.</title>
        <authorList>
            <consortium name="The Broad Institute Genomics Platform"/>
            <consortium name="The Broad Institute Genome Sequencing Center for Infectious Disease"/>
            <person name="Wu L."/>
            <person name="Ma J."/>
        </authorList>
    </citation>
    <scope>NUCLEOTIDE SEQUENCE [LARGE SCALE GENOMIC DNA]</scope>
    <source>
        <strain evidence="3">CCUG 53270</strain>
    </source>
</reference>
<dbReference type="CDD" id="cd07383">
    <property type="entry name" value="MPP_Dcr2"/>
    <property type="match status" value="1"/>
</dbReference>
<dbReference type="InterPro" id="IPR004843">
    <property type="entry name" value="Calcineurin-like_PHP"/>
</dbReference>
<dbReference type="RefSeq" id="WP_345587776.1">
    <property type="nucleotide sequence ID" value="NZ_BAABJG010000014.1"/>
</dbReference>
<protein>
    <submittedName>
        <fullName evidence="2">Metallophosphoesterase family protein</fullName>
    </submittedName>
</protein>
<dbReference type="InterPro" id="IPR029052">
    <property type="entry name" value="Metallo-depent_PP-like"/>
</dbReference>
<comment type="caution">
    <text evidence="2">The sequence shown here is derived from an EMBL/GenBank/DDBJ whole genome shotgun (WGS) entry which is preliminary data.</text>
</comment>
<evidence type="ECO:0000259" key="1">
    <source>
        <dbReference type="Pfam" id="PF00149"/>
    </source>
</evidence>
<organism evidence="2 3">
    <name type="scientific">Paenibacillus vulneris</name>
    <dbReference type="NCBI Taxonomy" id="1133364"/>
    <lineage>
        <taxon>Bacteria</taxon>
        <taxon>Bacillati</taxon>
        <taxon>Bacillota</taxon>
        <taxon>Bacilli</taxon>
        <taxon>Bacillales</taxon>
        <taxon>Paenibacillaceae</taxon>
        <taxon>Paenibacillus</taxon>
    </lineage>
</organism>
<evidence type="ECO:0000313" key="3">
    <source>
        <dbReference type="Proteomes" id="UP001597180"/>
    </source>
</evidence>
<name>A0ABW3UTL9_9BACL</name>
<sequence>MKQSLSFRQDGTFTIVQFTDVHMKSGGEADDRTLSLMKKVLETERPDLVVFTGDVIEDKHCDDPLQRFHRAVSVVDNDKIPWAVVFGNHDSEAKITREALMEAVQPYEFALAEAGPEDIGGIGNYALSVNDARGHAAASLYFFDSGSVSPLSHVKGYGWIGRDQVSWYEGMSRERTRSNNGVPLPSLAFFHIPLPEYNEVWQQEVCYGSKNERVCCPRINTGLFSAMVEMGDVMGTFAGHDHLNDYWGTKQGIRLCYGRATGFNTYGRDDFQRGARIIRMHEGRKEFDTWLLLEDGTRVTEQPEHQPEYVHLY</sequence>
<dbReference type="PANTHER" id="PTHR32440:SF11">
    <property type="entry name" value="METALLOPHOSPHOESTERASE DOMAIN-CONTAINING PROTEIN"/>
    <property type="match status" value="1"/>
</dbReference>
<feature type="domain" description="Calcineurin-like phosphoesterase" evidence="1">
    <location>
        <begin position="14"/>
        <end position="242"/>
    </location>
</feature>
<gene>
    <name evidence="2" type="ORF">ACFQ4B_27230</name>
</gene>
<dbReference type="EMBL" id="JBHTLU010000036">
    <property type="protein sequence ID" value="MFD1223822.1"/>
    <property type="molecule type" value="Genomic_DNA"/>
</dbReference>
<dbReference type="PANTHER" id="PTHR32440">
    <property type="entry name" value="PHOSPHATASE DCR2-RELATED-RELATED"/>
    <property type="match status" value="1"/>
</dbReference>
<keyword evidence="3" id="KW-1185">Reference proteome</keyword>
<dbReference type="PIRSF" id="PIRSF030250">
    <property type="entry name" value="Ptase_At2g46880"/>
    <property type="match status" value="1"/>
</dbReference>
<dbReference type="Gene3D" id="3.60.21.10">
    <property type="match status" value="1"/>
</dbReference>
<dbReference type="InterPro" id="IPR011230">
    <property type="entry name" value="PAP14/16/28/29"/>
</dbReference>
<dbReference type="Proteomes" id="UP001597180">
    <property type="component" value="Unassembled WGS sequence"/>
</dbReference>
<dbReference type="Pfam" id="PF00149">
    <property type="entry name" value="Metallophos"/>
    <property type="match status" value="1"/>
</dbReference>
<proteinExistence type="predicted"/>
<dbReference type="SUPFAM" id="SSF56300">
    <property type="entry name" value="Metallo-dependent phosphatases"/>
    <property type="match status" value="1"/>
</dbReference>
<evidence type="ECO:0000313" key="2">
    <source>
        <dbReference type="EMBL" id="MFD1223822.1"/>
    </source>
</evidence>